<accession>A0A7W7NWC9</accession>
<evidence type="ECO:0000256" key="2">
    <source>
        <dbReference type="SAM" id="SignalP"/>
    </source>
</evidence>
<organism evidence="3 4">
    <name type="scientific">Novosphingobium chloroacetimidivorans</name>
    <dbReference type="NCBI Taxonomy" id="1428314"/>
    <lineage>
        <taxon>Bacteria</taxon>
        <taxon>Pseudomonadati</taxon>
        <taxon>Pseudomonadota</taxon>
        <taxon>Alphaproteobacteria</taxon>
        <taxon>Sphingomonadales</taxon>
        <taxon>Sphingomonadaceae</taxon>
        <taxon>Novosphingobium</taxon>
    </lineage>
</organism>
<sequence length="114" mass="11992">MKTIISLTALALAAVSTPAMAQTFEKQEQRASAAVEQMKAQAANLQQAANGASLAEMQARFNKPSAEHCNEHDGSCEHCADKDCADCPEHQAGKGDCPDCFDEAAGLCKEKGHG</sequence>
<gene>
    <name evidence="3" type="ORF">HNO88_002520</name>
</gene>
<feature type="signal peptide" evidence="2">
    <location>
        <begin position="1"/>
        <end position="21"/>
    </location>
</feature>
<dbReference type="Proteomes" id="UP000555448">
    <property type="component" value="Unassembled WGS sequence"/>
</dbReference>
<protein>
    <submittedName>
        <fullName evidence="3">Uncharacterized protein</fullName>
    </submittedName>
</protein>
<comment type="caution">
    <text evidence="3">The sequence shown here is derived from an EMBL/GenBank/DDBJ whole genome shotgun (WGS) entry which is preliminary data.</text>
</comment>
<feature type="coiled-coil region" evidence="1">
    <location>
        <begin position="21"/>
        <end position="55"/>
    </location>
</feature>
<reference evidence="3 4" key="1">
    <citation type="submission" date="2020-08" db="EMBL/GenBank/DDBJ databases">
        <title>Functional genomics of gut bacteria from endangered species of beetles.</title>
        <authorList>
            <person name="Carlos-Shanley C."/>
        </authorList>
    </citation>
    <scope>NUCLEOTIDE SEQUENCE [LARGE SCALE GENOMIC DNA]</scope>
    <source>
        <strain evidence="3 4">S00245</strain>
    </source>
</reference>
<keyword evidence="1" id="KW-0175">Coiled coil</keyword>
<evidence type="ECO:0000313" key="3">
    <source>
        <dbReference type="EMBL" id="MBB4859191.1"/>
    </source>
</evidence>
<keyword evidence="2" id="KW-0732">Signal</keyword>
<keyword evidence="4" id="KW-1185">Reference proteome</keyword>
<dbReference type="RefSeq" id="WP_184245595.1">
    <property type="nucleotide sequence ID" value="NZ_JACHLR010000010.1"/>
</dbReference>
<name>A0A7W7NWC9_9SPHN</name>
<dbReference type="AlphaFoldDB" id="A0A7W7NWC9"/>
<evidence type="ECO:0000256" key="1">
    <source>
        <dbReference type="SAM" id="Coils"/>
    </source>
</evidence>
<feature type="chain" id="PRO_5031568833" evidence="2">
    <location>
        <begin position="22"/>
        <end position="114"/>
    </location>
</feature>
<evidence type="ECO:0000313" key="4">
    <source>
        <dbReference type="Proteomes" id="UP000555448"/>
    </source>
</evidence>
<dbReference type="EMBL" id="JACHLR010000010">
    <property type="protein sequence ID" value="MBB4859191.1"/>
    <property type="molecule type" value="Genomic_DNA"/>
</dbReference>
<proteinExistence type="predicted"/>